<dbReference type="Proteomes" id="UP000037558">
    <property type="component" value="Unassembled WGS sequence"/>
</dbReference>
<keyword evidence="2" id="KW-1185">Reference proteome</keyword>
<dbReference type="PATRIC" id="fig|284581.3.peg.2356"/>
<sequence>MYGKFVSSNGVMFIEKNEVEKVIKFTQPLSVFSIGVSEDVLMYLNDDPNGIYVCGNSGASPFDNHFKDIPVWKIGIKRYSKFTGSLITTTDNKTNPVMYSYYGVY</sequence>
<evidence type="ECO:0000313" key="1">
    <source>
        <dbReference type="EMBL" id="KOO46399.1"/>
    </source>
</evidence>
<proteinExistence type="predicted"/>
<comment type="caution">
    <text evidence="1">The sequence shown here is derived from an EMBL/GenBank/DDBJ whole genome shotgun (WGS) entry which is preliminary data.</text>
</comment>
<gene>
    <name evidence="1" type="ORF">AMD01_11225</name>
</gene>
<dbReference type="EMBL" id="LILC01000013">
    <property type="protein sequence ID" value="KOO46399.1"/>
    <property type="molecule type" value="Genomic_DNA"/>
</dbReference>
<name>A0A0M0L5S9_9BACI</name>
<accession>A0A0M0L5S9</accession>
<dbReference type="OrthoDB" id="9906921at2"/>
<organism evidence="1 2">
    <name type="scientific">Priestia koreensis</name>
    <dbReference type="NCBI Taxonomy" id="284581"/>
    <lineage>
        <taxon>Bacteria</taxon>
        <taxon>Bacillati</taxon>
        <taxon>Bacillota</taxon>
        <taxon>Bacilli</taxon>
        <taxon>Bacillales</taxon>
        <taxon>Bacillaceae</taxon>
        <taxon>Priestia</taxon>
    </lineage>
</organism>
<dbReference type="STRING" id="284581.AMD01_11225"/>
<dbReference type="AlphaFoldDB" id="A0A0M0L5S9"/>
<dbReference type="RefSeq" id="WP_053401485.1">
    <property type="nucleotide sequence ID" value="NZ_LILC01000013.1"/>
</dbReference>
<protein>
    <submittedName>
        <fullName evidence="1">Uncharacterized protein</fullName>
    </submittedName>
</protein>
<reference evidence="2" key="1">
    <citation type="submission" date="2015-08" db="EMBL/GenBank/DDBJ databases">
        <title>Fjat-14210 dsm16467.</title>
        <authorList>
            <person name="Liu B."/>
            <person name="Wang J."/>
            <person name="Zhu Y."/>
            <person name="Liu G."/>
            <person name="Chen Q."/>
            <person name="Chen Z."/>
            <person name="Lan J."/>
            <person name="Che J."/>
            <person name="Ge C."/>
            <person name="Shi H."/>
            <person name="Pan Z."/>
            <person name="Liu X."/>
        </authorList>
    </citation>
    <scope>NUCLEOTIDE SEQUENCE [LARGE SCALE GENOMIC DNA]</scope>
    <source>
        <strain evidence="2">DSM 16467</strain>
    </source>
</reference>
<evidence type="ECO:0000313" key="2">
    <source>
        <dbReference type="Proteomes" id="UP000037558"/>
    </source>
</evidence>